<dbReference type="EMBL" id="JABCIY010000249">
    <property type="protein sequence ID" value="KAF7186594.1"/>
    <property type="molecule type" value="Genomic_DNA"/>
</dbReference>
<evidence type="ECO:0000313" key="2">
    <source>
        <dbReference type="EMBL" id="KAF7186594.1"/>
    </source>
</evidence>
<protein>
    <submittedName>
        <fullName evidence="2">Putative membrane protein C6F6.04c</fullName>
    </submittedName>
</protein>
<comment type="caution">
    <text evidence="2">The sequence shown here is derived from an EMBL/GenBank/DDBJ whole genome shotgun (WGS) entry which is preliminary data.</text>
</comment>
<name>A0A8H6R7L6_9PEZI</name>
<sequence>MARTNSILRLNHPFTQNFIAGSILFCLPGIYLALTGLGAGGGKPSSQQVAANVNAILYGVFFLTGWFGGAIFNLIGPRWTVLLGSIGYAIYTGE</sequence>
<proteinExistence type="predicted"/>
<keyword evidence="3" id="KW-1185">Reference proteome</keyword>
<dbReference type="OrthoDB" id="3634956at2759"/>
<organism evidence="2 3">
    <name type="scientific">Pseudocercospora fuligena</name>
    <dbReference type="NCBI Taxonomy" id="685502"/>
    <lineage>
        <taxon>Eukaryota</taxon>
        <taxon>Fungi</taxon>
        <taxon>Dikarya</taxon>
        <taxon>Ascomycota</taxon>
        <taxon>Pezizomycotina</taxon>
        <taxon>Dothideomycetes</taxon>
        <taxon>Dothideomycetidae</taxon>
        <taxon>Mycosphaerellales</taxon>
        <taxon>Mycosphaerellaceae</taxon>
        <taxon>Pseudocercospora</taxon>
    </lineage>
</organism>
<evidence type="ECO:0000313" key="3">
    <source>
        <dbReference type="Proteomes" id="UP000660729"/>
    </source>
</evidence>
<feature type="transmembrane region" description="Helical" evidence="1">
    <location>
        <begin position="55"/>
        <end position="75"/>
    </location>
</feature>
<accession>A0A8H6R7L6</accession>
<keyword evidence="1" id="KW-1133">Transmembrane helix</keyword>
<evidence type="ECO:0000256" key="1">
    <source>
        <dbReference type="SAM" id="Phobius"/>
    </source>
</evidence>
<dbReference type="AlphaFoldDB" id="A0A8H6R7L6"/>
<reference evidence="2" key="1">
    <citation type="submission" date="2020-04" db="EMBL/GenBank/DDBJ databases">
        <title>Draft genome resource of the tomato pathogen Pseudocercospora fuligena.</title>
        <authorList>
            <person name="Zaccaron A."/>
        </authorList>
    </citation>
    <scope>NUCLEOTIDE SEQUENCE</scope>
    <source>
        <strain evidence="2">PF001</strain>
    </source>
</reference>
<keyword evidence="1" id="KW-0472">Membrane</keyword>
<gene>
    <name evidence="2" type="ORF">HII31_12003</name>
</gene>
<feature type="transmembrane region" description="Helical" evidence="1">
    <location>
        <begin position="14"/>
        <end position="34"/>
    </location>
</feature>
<dbReference type="Proteomes" id="UP000660729">
    <property type="component" value="Unassembled WGS sequence"/>
</dbReference>
<keyword evidence="1" id="KW-0812">Transmembrane</keyword>